<name>A0ABN1GWR1_9ACTN</name>
<evidence type="ECO:0000313" key="1">
    <source>
        <dbReference type="EMBL" id="GAA0621834.1"/>
    </source>
</evidence>
<sequence length="195" mass="21359">MASQLPVAEDLVARGHAVVGTQAVFHATDGRVRIIPAEPLRAGGDVADHLLRRSRIRFGQGFIQTSMLLMDRALAIAEPWNPALRRHQDWDLIIRTINRPDTEFAMVRKPLVHIMQGSAHSVSVSPDWQASLEWLCAVSDAVSGRARSDFITAVALRSALAARDRHGVLQALRTLRHAPHAAAVIVGASGVLRRR</sequence>
<dbReference type="EMBL" id="BAAAHE010000020">
    <property type="protein sequence ID" value="GAA0621834.1"/>
    <property type="molecule type" value="Genomic_DNA"/>
</dbReference>
<evidence type="ECO:0000313" key="2">
    <source>
        <dbReference type="Proteomes" id="UP001500957"/>
    </source>
</evidence>
<gene>
    <name evidence="1" type="ORF">GCM10009547_25750</name>
</gene>
<comment type="caution">
    <text evidence="1">The sequence shown here is derived from an EMBL/GenBank/DDBJ whole genome shotgun (WGS) entry which is preliminary data.</text>
</comment>
<keyword evidence="2" id="KW-1185">Reference proteome</keyword>
<dbReference type="Proteomes" id="UP001500957">
    <property type="component" value="Unassembled WGS sequence"/>
</dbReference>
<proteinExistence type="predicted"/>
<accession>A0ABN1GWR1</accession>
<organism evidence="1 2">
    <name type="scientific">Sporichthya brevicatena</name>
    <dbReference type="NCBI Taxonomy" id="171442"/>
    <lineage>
        <taxon>Bacteria</taxon>
        <taxon>Bacillati</taxon>
        <taxon>Actinomycetota</taxon>
        <taxon>Actinomycetes</taxon>
        <taxon>Sporichthyales</taxon>
        <taxon>Sporichthyaceae</taxon>
        <taxon>Sporichthya</taxon>
    </lineage>
</organism>
<protein>
    <submittedName>
        <fullName evidence="1">Uncharacterized protein</fullName>
    </submittedName>
</protein>
<reference evidence="1 2" key="1">
    <citation type="journal article" date="2019" name="Int. J. Syst. Evol. Microbiol.">
        <title>The Global Catalogue of Microorganisms (GCM) 10K type strain sequencing project: providing services to taxonomists for standard genome sequencing and annotation.</title>
        <authorList>
            <consortium name="The Broad Institute Genomics Platform"/>
            <consortium name="The Broad Institute Genome Sequencing Center for Infectious Disease"/>
            <person name="Wu L."/>
            <person name="Ma J."/>
        </authorList>
    </citation>
    <scope>NUCLEOTIDE SEQUENCE [LARGE SCALE GENOMIC DNA]</scope>
    <source>
        <strain evidence="1 2">JCM 10671</strain>
    </source>
</reference>